<evidence type="ECO:0000259" key="7">
    <source>
        <dbReference type="SMART" id="SM00482"/>
    </source>
</evidence>
<keyword evidence="8" id="KW-0540">Nuclease</keyword>
<comment type="catalytic activity">
    <reaction evidence="6">
        <text>DNA(n) + a 2'-deoxyribonucleoside 5'-triphosphate = DNA(n+1) + diphosphate</text>
        <dbReference type="Rhea" id="RHEA:22508"/>
        <dbReference type="Rhea" id="RHEA-COMP:17339"/>
        <dbReference type="Rhea" id="RHEA-COMP:17340"/>
        <dbReference type="ChEBI" id="CHEBI:33019"/>
        <dbReference type="ChEBI" id="CHEBI:61560"/>
        <dbReference type="ChEBI" id="CHEBI:173112"/>
        <dbReference type="EC" id="2.7.7.7"/>
    </reaction>
</comment>
<dbReference type="GO" id="GO:0003677">
    <property type="term" value="F:DNA binding"/>
    <property type="evidence" value="ECO:0007669"/>
    <property type="project" value="InterPro"/>
</dbReference>
<dbReference type="EC" id="2.7.7.7" evidence="1"/>
<evidence type="ECO:0000256" key="5">
    <source>
        <dbReference type="ARBA" id="ARBA00023109"/>
    </source>
</evidence>
<sequence>MGQRVAFDIETNGLLDTVSTLHCLVVRDLDTGEILHSVRAATDPEGLQAALDCLRNADLVVGHNVINYDLAALRKLGLLDRVNGVVRDTLLIARILFPDVKKQLDFDEYARILRKRGGDKRDPDLLKFARIMGQHGLKAWGVRLGIHKGDYGAAEGDDTWAEWSQDMHDYCEQDVTVTVALWKFLEKEARAWYGPEWLDDLSIRILHRTAEVTAAIEEAGWPFDEAAAATLYARLSQEREDLTRKLVEAFGTWAEAGEEFTPKTKHSVYHWTKDAAFTKVKFVTFNPKSLHHVAKRLQDLYGWEPEEFTDSGQPKLDEGVLGHLADTYPECALLSRFLMVNKRIAQLAEGKQAWMRHVRQGRIHAGYMVNGTLGGRASHRNPNIAQVPASGVEFGHECRSLFRAPPGWTMVGADMSGLELRCLAHYLARFDGGNYAHVVTQGDVHTSNQQAAGLPTRPEAKTFIYAFLYGAGDRKIGSIVKPSARETEQVFAGKALKSKFTRKTPGLAKLLDHQRKALETTRYIRGLDGRRLYIREKHAALNTRLQSAGAVICAAWMCRCDVVLRGTLKHGWDGDYVILGWIHDELQFAARTPEIAELIGATAKRCAQETGAIFDVRCPLDGEYKVGSTWAETH</sequence>
<dbReference type="GO" id="GO:0003887">
    <property type="term" value="F:DNA-directed DNA polymerase activity"/>
    <property type="evidence" value="ECO:0007669"/>
    <property type="project" value="UniProtKB-KW"/>
</dbReference>
<name>A0A6J5LWR1_9CAUD</name>
<keyword evidence="3" id="KW-0548">Nucleotidyltransferase</keyword>
<dbReference type="InterPro" id="IPR002298">
    <property type="entry name" value="DNA_polymerase_A"/>
</dbReference>
<accession>A0A6J5LWR1</accession>
<dbReference type="PRINTS" id="PR00868">
    <property type="entry name" value="DNAPOLI"/>
</dbReference>
<dbReference type="InterPro" id="IPR036397">
    <property type="entry name" value="RNaseH_sf"/>
</dbReference>
<evidence type="ECO:0000313" key="8">
    <source>
        <dbReference type="EMBL" id="CAB4138925.1"/>
    </source>
</evidence>
<keyword evidence="8" id="KW-0269">Exonuclease</keyword>
<evidence type="ECO:0000256" key="2">
    <source>
        <dbReference type="ARBA" id="ARBA00022679"/>
    </source>
</evidence>
<evidence type="ECO:0000256" key="4">
    <source>
        <dbReference type="ARBA" id="ARBA00022932"/>
    </source>
</evidence>
<dbReference type="SMART" id="SM00482">
    <property type="entry name" value="POLAc"/>
    <property type="match status" value="1"/>
</dbReference>
<dbReference type="InterPro" id="IPR001098">
    <property type="entry name" value="DNA-dir_DNA_pol_A_palm_dom"/>
</dbReference>
<dbReference type="GO" id="GO:0006261">
    <property type="term" value="P:DNA-templated DNA replication"/>
    <property type="evidence" value="ECO:0007669"/>
    <property type="project" value="InterPro"/>
</dbReference>
<protein>
    <recommendedName>
        <fullName evidence="1">DNA-directed DNA polymerase</fullName>
        <ecNumber evidence="1">2.7.7.7</ecNumber>
    </recommendedName>
</protein>
<proteinExistence type="predicted"/>
<dbReference type="Gene3D" id="3.30.420.10">
    <property type="entry name" value="Ribonuclease H-like superfamily/Ribonuclease H"/>
    <property type="match status" value="1"/>
</dbReference>
<dbReference type="Pfam" id="PF00476">
    <property type="entry name" value="DNA_pol_A"/>
    <property type="match status" value="1"/>
</dbReference>
<evidence type="ECO:0000256" key="3">
    <source>
        <dbReference type="ARBA" id="ARBA00022695"/>
    </source>
</evidence>
<evidence type="ECO:0000256" key="1">
    <source>
        <dbReference type="ARBA" id="ARBA00012417"/>
    </source>
</evidence>
<organism evidence="8">
    <name type="scientific">uncultured Caudovirales phage</name>
    <dbReference type="NCBI Taxonomy" id="2100421"/>
    <lineage>
        <taxon>Viruses</taxon>
        <taxon>Duplodnaviria</taxon>
        <taxon>Heunggongvirae</taxon>
        <taxon>Uroviricota</taxon>
        <taxon>Caudoviricetes</taxon>
        <taxon>Peduoviridae</taxon>
        <taxon>Maltschvirus</taxon>
        <taxon>Maltschvirus maltsch</taxon>
    </lineage>
</organism>
<gene>
    <name evidence="8" type="ORF">UFOVP345_5</name>
</gene>
<reference evidence="8" key="1">
    <citation type="submission" date="2020-04" db="EMBL/GenBank/DDBJ databases">
        <authorList>
            <person name="Chiriac C."/>
            <person name="Salcher M."/>
            <person name="Ghai R."/>
            <person name="Kavagutti S V."/>
        </authorList>
    </citation>
    <scope>NUCLEOTIDE SEQUENCE</scope>
</reference>
<dbReference type="Gene3D" id="3.30.70.370">
    <property type="match status" value="2"/>
</dbReference>
<evidence type="ECO:0000256" key="6">
    <source>
        <dbReference type="ARBA" id="ARBA00049244"/>
    </source>
</evidence>
<keyword evidence="5" id="KW-0235">DNA replication</keyword>
<feature type="domain" description="DNA-directed DNA polymerase family A palm" evidence="7">
    <location>
        <begin position="395"/>
        <end position="594"/>
    </location>
</feature>
<dbReference type="PANTHER" id="PTHR10133:SF62">
    <property type="entry name" value="DNA POLYMERASE THETA"/>
    <property type="match status" value="1"/>
</dbReference>
<dbReference type="GO" id="GO:0039693">
    <property type="term" value="P:viral DNA genome replication"/>
    <property type="evidence" value="ECO:0007669"/>
    <property type="project" value="UniProtKB-KW"/>
</dbReference>
<keyword evidence="8" id="KW-0378">Hydrolase</keyword>
<dbReference type="PROSITE" id="PS00447">
    <property type="entry name" value="DNA_POLYMERASE_A"/>
    <property type="match status" value="1"/>
</dbReference>
<dbReference type="GO" id="GO:0004527">
    <property type="term" value="F:exonuclease activity"/>
    <property type="evidence" value="ECO:0007669"/>
    <property type="project" value="UniProtKB-KW"/>
</dbReference>
<dbReference type="SUPFAM" id="SSF56672">
    <property type="entry name" value="DNA/RNA polymerases"/>
    <property type="match status" value="1"/>
</dbReference>
<dbReference type="InterPro" id="IPR012337">
    <property type="entry name" value="RNaseH-like_sf"/>
</dbReference>
<dbReference type="InterPro" id="IPR019760">
    <property type="entry name" value="DNA-dir_DNA_pol_A_CS"/>
</dbReference>
<dbReference type="SUPFAM" id="SSF53098">
    <property type="entry name" value="Ribonuclease H-like"/>
    <property type="match status" value="1"/>
</dbReference>
<keyword evidence="4" id="KW-0239">DNA-directed DNA polymerase</keyword>
<dbReference type="EMBL" id="LR796353">
    <property type="protein sequence ID" value="CAB4138925.1"/>
    <property type="molecule type" value="Genomic_DNA"/>
</dbReference>
<keyword evidence="2" id="KW-0808">Transferase</keyword>
<dbReference type="GO" id="GO:0006302">
    <property type="term" value="P:double-strand break repair"/>
    <property type="evidence" value="ECO:0007669"/>
    <property type="project" value="TreeGrafter"/>
</dbReference>
<dbReference type="Gene3D" id="1.20.1060.10">
    <property type="entry name" value="Taq DNA Polymerase, Chain T, domain 4"/>
    <property type="match status" value="1"/>
</dbReference>
<dbReference type="InterPro" id="IPR043502">
    <property type="entry name" value="DNA/RNA_pol_sf"/>
</dbReference>
<dbReference type="PANTHER" id="PTHR10133">
    <property type="entry name" value="DNA POLYMERASE I"/>
    <property type="match status" value="1"/>
</dbReference>
<keyword evidence="5" id="KW-1194">Viral DNA replication</keyword>